<organism evidence="3 4">
    <name type="scientific">Rhabdonatronobacter sediminivivens</name>
    <dbReference type="NCBI Taxonomy" id="2743469"/>
    <lineage>
        <taxon>Bacteria</taxon>
        <taxon>Pseudomonadati</taxon>
        <taxon>Pseudomonadota</taxon>
        <taxon>Alphaproteobacteria</taxon>
        <taxon>Rhodobacterales</taxon>
        <taxon>Paracoccaceae</taxon>
        <taxon>Rhabdonatronobacter</taxon>
    </lineage>
</organism>
<comment type="caution">
    <text evidence="3">The sequence shown here is derived from an EMBL/GenBank/DDBJ whole genome shotgun (WGS) entry which is preliminary data.</text>
</comment>
<dbReference type="EMBL" id="JACBXS010000047">
    <property type="protein sequence ID" value="NYS26467.1"/>
    <property type="molecule type" value="Genomic_DNA"/>
</dbReference>
<feature type="domain" description="VWFD" evidence="2">
    <location>
        <begin position="481"/>
        <end position="675"/>
    </location>
</feature>
<accession>A0A7Z0KZ95</accession>
<dbReference type="PANTHER" id="PTHR13802:SF65">
    <property type="entry name" value="NIDOGEN"/>
    <property type="match status" value="1"/>
</dbReference>
<dbReference type="AlphaFoldDB" id="A0A7Z0KZ95"/>
<dbReference type="PROSITE" id="PS51233">
    <property type="entry name" value="VWFD"/>
    <property type="match status" value="1"/>
</dbReference>
<dbReference type="Pfam" id="PF00404">
    <property type="entry name" value="Dockerin_1"/>
    <property type="match status" value="1"/>
</dbReference>
<dbReference type="GO" id="GO:0000272">
    <property type="term" value="P:polysaccharide catabolic process"/>
    <property type="evidence" value="ECO:0007669"/>
    <property type="project" value="InterPro"/>
</dbReference>
<reference evidence="3 4" key="1">
    <citation type="journal article" date="2000" name="Arch. Microbiol.">
        <title>Rhodobaca bogoriensis gen. nov. and sp. nov., an alkaliphilic purple nonsulfur bacterium from African Rift Valley soda lakes.</title>
        <authorList>
            <person name="Milford A.D."/>
            <person name="Achenbach L.A."/>
            <person name="Jung D.O."/>
            <person name="Madigan M.T."/>
        </authorList>
    </citation>
    <scope>NUCLEOTIDE SEQUENCE [LARGE SCALE GENOMIC DNA]</scope>
    <source>
        <strain evidence="3 4">2376</strain>
    </source>
</reference>
<dbReference type="SMART" id="SM00216">
    <property type="entry name" value="VWD"/>
    <property type="match status" value="1"/>
</dbReference>
<feature type="region of interest" description="Disordered" evidence="1">
    <location>
        <begin position="439"/>
        <end position="481"/>
    </location>
</feature>
<evidence type="ECO:0000313" key="3">
    <source>
        <dbReference type="EMBL" id="NYS26467.1"/>
    </source>
</evidence>
<dbReference type="PANTHER" id="PTHR13802">
    <property type="entry name" value="MUCIN 4-RELATED"/>
    <property type="match status" value="1"/>
</dbReference>
<gene>
    <name evidence="3" type="ORF">HUK65_15890</name>
</gene>
<proteinExistence type="predicted"/>
<dbReference type="GO" id="GO:0004553">
    <property type="term" value="F:hydrolase activity, hydrolyzing O-glycosyl compounds"/>
    <property type="evidence" value="ECO:0007669"/>
    <property type="project" value="InterPro"/>
</dbReference>
<feature type="compositionally biased region" description="Acidic residues" evidence="1">
    <location>
        <begin position="455"/>
        <end position="472"/>
    </location>
</feature>
<keyword evidence="4" id="KW-1185">Reference proteome</keyword>
<dbReference type="InterPro" id="IPR036439">
    <property type="entry name" value="Dockerin_dom_sf"/>
</dbReference>
<dbReference type="SUPFAM" id="SSF63446">
    <property type="entry name" value="Type I dockerin domain"/>
    <property type="match status" value="1"/>
</dbReference>
<name>A0A7Z0KZ95_9RHOB</name>
<sequence length="955" mass="101700">MSEVFRTEEFDQLIADGTVGAALDDFELDFDELLAPFNPLVFLFGGGPDLTAEEFTADRITLLAEPFSFGGQGAEGVYTVTIEGSGFGPLGDDADFEEALIEGTATGSFETITIDHFDDLASREDGAGATRILDMSISPAGYSIVSGGQSLEITGTLPDSFEQFGEILMGFDAFFMSLQEADEEGEEPDFSLLDGIFDGYSISDVVLSDGGDTLLTASFTEDALEIEIDGYRIVFCDFDFNLATFFEAAGAFDDFEDSMIWPELTLFNDRGEPMPQVSEAGFINASNNEDTAFLNFTVLEEGTGTYFIQVGADPEGPQTSGFYQLIESINFFAGDDISEEDYERIEEQADAPADITTPYTLPVGDPMENEPVGDFLGRIDPEGDLDWIRVDLDAPGSYSFRAFGIPDDLDDLNLDALFTFFGVTCVEVYNPGGDLIARADDPESLFGPPPVPGPGDDDDDDDDNGGPGDDEPVVFPPLPPGPAWGLGDPHLMTLDGVGYDFHAAGEYVMVRATDGRDFEVQARMAPVGENVTANIAAAVQLDGASVMVDAMGPDPLRVNGEAVTIEDGGFIELGGDRVYFNAGTNSYLMVHTGDGDMDTGYSAVQVIVGPQWVDIIVGLDDAWAGTVEGLLGNFDGNPDTDIALPDGTVLDRPLTFEDLYGDYRDAWRVATEDQSLFTYAAGEGPDSFYLPDYPTAMVSVADFSQEAQDAAAAQLEAAGLEPGTVAFNNALLDVLLTGDDRFIGSGQTAQENEDTRPDDAPPPVVPDTDGGGLEGLVTLSGRLVDMGGEGMNGATVTFQPAGRSVALTRHTREGDEFGFDLMPSDTGGRLEATRDYDQSSDGRPTAQDALEVLRMAVGLTPSFGEATPEAFIAADMNRDGQINAQDALEVLRAAVGLESANAPQWVFVDAEADLSETVTGRDAVNYETGVQVAGFDGDLSGLDMKGILLGDMSAY</sequence>
<dbReference type="Proteomes" id="UP000529417">
    <property type="component" value="Unassembled WGS sequence"/>
</dbReference>
<evidence type="ECO:0000313" key="4">
    <source>
        <dbReference type="Proteomes" id="UP000529417"/>
    </source>
</evidence>
<evidence type="ECO:0000256" key="1">
    <source>
        <dbReference type="SAM" id="MobiDB-lite"/>
    </source>
</evidence>
<dbReference type="Pfam" id="PF00094">
    <property type="entry name" value="VWD"/>
    <property type="match status" value="1"/>
</dbReference>
<dbReference type="InterPro" id="IPR051495">
    <property type="entry name" value="Epithelial_Barrier/Signaling"/>
</dbReference>
<feature type="region of interest" description="Disordered" evidence="1">
    <location>
        <begin position="743"/>
        <end position="772"/>
    </location>
</feature>
<protein>
    <submittedName>
        <fullName evidence="3">VWD domain-containing protein</fullName>
    </submittedName>
</protein>
<dbReference type="RefSeq" id="WP_179907263.1">
    <property type="nucleotide sequence ID" value="NZ_JACBXS010000047.1"/>
</dbReference>
<evidence type="ECO:0000259" key="2">
    <source>
        <dbReference type="PROSITE" id="PS51233"/>
    </source>
</evidence>
<dbReference type="InterPro" id="IPR002105">
    <property type="entry name" value="Dockerin_1_rpt"/>
</dbReference>
<dbReference type="Gene3D" id="1.10.1330.10">
    <property type="entry name" value="Dockerin domain"/>
    <property type="match status" value="1"/>
</dbReference>
<dbReference type="InterPro" id="IPR001846">
    <property type="entry name" value="VWF_type-D"/>
</dbReference>